<dbReference type="PANTHER" id="PTHR23523">
    <property type="match status" value="1"/>
</dbReference>
<dbReference type="PATRIC" id="fig|1335616.4.peg.1770"/>
<evidence type="ECO:0000256" key="5">
    <source>
        <dbReference type="ARBA" id="ARBA00023136"/>
    </source>
</evidence>
<dbReference type="SUPFAM" id="SSF103473">
    <property type="entry name" value="MFS general substrate transporter"/>
    <property type="match status" value="1"/>
</dbReference>
<dbReference type="CDD" id="cd17339">
    <property type="entry name" value="MFS_NIMT_CynX_like"/>
    <property type="match status" value="1"/>
</dbReference>
<dbReference type="GO" id="GO:0005886">
    <property type="term" value="C:plasma membrane"/>
    <property type="evidence" value="ECO:0007669"/>
    <property type="project" value="UniProtKB-SubCell"/>
</dbReference>
<feature type="transmembrane region" description="Helical" evidence="6">
    <location>
        <begin position="334"/>
        <end position="353"/>
    </location>
</feature>
<proteinExistence type="predicted"/>
<dbReference type="InterPro" id="IPR036259">
    <property type="entry name" value="MFS_trans_sf"/>
</dbReference>
<keyword evidence="2" id="KW-0813">Transport</keyword>
<reference evidence="8 9" key="1">
    <citation type="submission" date="2013-08" db="EMBL/GenBank/DDBJ databases">
        <title>Lactobacillus wasatchii sp. WDC04, a late gas producing bacteria isolated from aged chedder cheese.</title>
        <authorList>
            <person name="Oberg C.J."/>
            <person name="Culumber M."/>
            <person name="McMahon D.J."/>
            <person name="Broadbent J.R."/>
            <person name="Oberg T.S."/>
            <person name="Ortaki F."/>
        </authorList>
    </citation>
    <scope>NUCLEOTIDE SEQUENCE [LARGE SCALE GENOMIC DNA]</scope>
    <source>
        <strain evidence="8 9">WDC04</strain>
    </source>
</reference>
<dbReference type="InterPro" id="IPR052524">
    <property type="entry name" value="MFS_Cyanate_Porter"/>
</dbReference>
<dbReference type="PANTHER" id="PTHR23523:SF2">
    <property type="entry name" value="2-NITROIMIDAZOLE TRANSPORTER"/>
    <property type="match status" value="1"/>
</dbReference>
<dbReference type="GO" id="GO:0022857">
    <property type="term" value="F:transmembrane transporter activity"/>
    <property type="evidence" value="ECO:0007669"/>
    <property type="project" value="InterPro"/>
</dbReference>
<evidence type="ECO:0000259" key="7">
    <source>
        <dbReference type="PROSITE" id="PS50850"/>
    </source>
</evidence>
<dbReference type="InterPro" id="IPR020846">
    <property type="entry name" value="MFS_dom"/>
</dbReference>
<dbReference type="Gene3D" id="1.20.1250.20">
    <property type="entry name" value="MFS general substrate transporter like domains"/>
    <property type="match status" value="2"/>
</dbReference>
<feature type="transmembrane region" description="Helical" evidence="6">
    <location>
        <begin position="205"/>
        <end position="226"/>
    </location>
</feature>
<feature type="transmembrane region" description="Helical" evidence="6">
    <location>
        <begin position="99"/>
        <end position="121"/>
    </location>
</feature>
<feature type="transmembrane region" description="Helical" evidence="6">
    <location>
        <begin position="294"/>
        <end position="313"/>
    </location>
</feature>
<feature type="transmembrane region" description="Helical" evidence="6">
    <location>
        <begin position="133"/>
        <end position="156"/>
    </location>
</feature>
<accession>A0A0D0Y336</accession>
<feature type="domain" description="Major facilitator superfamily (MFS) profile" evidence="7">
    <location>
        <begin position="7"/>
        <end position="386"/>
    </location>
</feature>
<dbReference type="RefSeq" id="WP_044011451.1">
    <property type="nucleotide sequence ID" value="NZ_AWTT01000060.1"/>
</dbReference>
<evidence type="ECO:0000256" key="2">
    <source>
        <dbReference type="ARBA" id="ARBA00022448"/>
    </source>
</evidence>
<feature type="transmembrane region" description="Helical" evidence="6">
    <location>
        <begin position="162"/>
        <end position="184"/>
    </location>
</feature>
<protein>
    <submittedName>
        <fullName evidence="8">Cyanate permease</fullName>
    </submittedName>
</protein>
<name>A0A0D0Y336_9LACO</name>
<keyword evidence="9" id="KW-1185">Reference proteome</keyword>
<keyword evidence="5 6" id="KW-0472">Membrane</keyword>
<dbReference type="STRING" id="1335616.WDC_1762"/>
<evidence type="ECO:0000256" key="3">
    <source>
        <dbReference type="ARBA" id="ARBA00022692"/>
    </source>
</evidence>
<evidence type="ECO:0000313" key="9">
    <source>
        <dbReference type="Proteomes" id="UP000032279"/>
    </source>
</evidence>
<evidence type="ECO:0000313" key="8">
    <source>
        <dbReference type="EMBL" id="KIS02668.1"/>
    </source>
</evidence>
<dbReference type="PROSITE" id="PS50850">
    <property type="entry name" value="MFS"/>
    <property type="match status" value="1"/>
</dbReference>
<feature type="transmembrane region" description="Helical" evidence="6">
    <location>
        <begin position="47"/>
        <end position="69"/>
    </location>
</feature>
<sequence>MNNTRKHSAFLILGIFLLGACMRTPITSIPTVINDIAATLGVQATSLGILTTLPLICFGVFSPLVPIVSRHLGNELTIAVITIVLFIGSYLRIINEPLLFVGTLLVGLAITFMNVLMPALITDNMPARIGTMTSLYTLSMTFFSVFGAGLSAPVAQKTSWQFVVQIISLIALITFVVWLPNVRFNRRSKKMTNHQTASVWQNKTAWFMLFYFGLASLIFYTLVAWLPTMAMAAGISSTTASLLAGLFQLASVPSSFILPILAVRTHNRSKLIIAAAGTTILGIIALMIPIHSVVYFVIINIVLGAATAATFSLEMTLFGLKTKTPEQTRNLSGMAQSIGYLIAAIGPVLTGALQNLTNSWLTSELLMLAVTIIFMLCGIMCERRQYIFD</sequence>
<dbReference type="Pfam" id="PF07690">
    <property type="entry name" value="MFS_1"/>
    <property type="match status" value="1"/>
</dbReference>
<dbReference type="InterPro" id="IPR011701">
    <property type="entry name" value="MFS"/>
</dbReference>
<feature type="transmembrane region" description="Helical" evidence="6">
    <location>
        <begin position="365"/>
        <end position="381"/>
    </location>
</feature>
<evidence type="ECO:0000256" key="1">
    <source>
        <dbReference type="ARBA" id="ARBA00004651"/>
    </source>
</evidence>
<dbReference type="AlphaFoldDB" id="A0A0D0Y336"/>
<feature type="transmembrane region" description="Helical" evidence="6">
    <location>
        <begin position="76"/>
        <end position="93"/>
    </location>
</feature>
<gene>
    <name evidence="8" type="ORF">WDC_1762</name>
</gene>
<keyword evidence="4 6" id="KW-1133">Transmembrane helix</keyword>
<dbReference type="OrthoDB" id="9797740at2"/>
<dbReference type="PROSITE" id="PS51257">
    <property type="entry name" value="PROKAR_LIPOPROTEIN"/>
    <property type="match status" value="1"/>
</dbReference>
<dbReference type="EMBL" id="AWTT01000060">
    <property type="protein sequence ID" value="KIS02668.1"/>
    <property type="molecule type" value="Genomic_DNA"/>
</dbReference>
<feature type="transmembrane region" description="Helical" evidence="6">
    <location>
        <begin position="246"/>
        <end position="264"/>
    </location>
</feature>
<comment type="caution">
    <text evidence="8">The sequence shown here is derived from an EMBL/GenBank/DDBJ whole genome shotgun (WGS) entry which is preliminary data.</text>
</comment>
<dbReference type="Proteomes" id="UP000032279">
    <property type="component" value="Unassembled WGS sequence"/>
</dbReference>
<feature type="transmembrane region" description="Helical" evidence="6">
    <location>
        <begin position="271"/>
        <end position="288"/>
    </location>
</feature>
<comment type="subcellular location">
    <subcellularLocation>
        <location evidence="1">Cell membrane</location>
        <topology evidence="1">Multi-pass membrane protein</topology>
    </subcellularLocation>
</comment>
<organism evidence="8 9">
    <name type="scientific">Paucilactobacillus wasatchensis</name>
    <dbReference type="NCBI Taxonomy" id="1335616"/>
    <lineage>
        <taxon>Bacteria</taxon>
        <taxon>Bacillati</taxon>
        <taxon>Bacillota</taxon>
        <taxon>Bacilli</taxon>
        <taxon>Lactobacillales</taxon>
        <taxon>Lactobacillaceae</taxon>
        <taxon>Paucilactobacillus</taxon>
    </lineage>
</organism>
<keyword evidence="3 6" id="KW-0812">Transmembrane</keyword>
<evidence type="ECO:0000256" key="6">
    <source>
        <dbReference type="SAM" id="Phobius"/>
    </source>
</evidence>
<evidence type="ECO:0000256" key="4">
    <source>
        <dbReference type="ARBA" id="ARBA00022989"/>
    </source>
</evidence>